<dbReference type="AlphaFoldDB" id="A0A5B2Z9L4"/>
<protein>
    <submittedName>
        <fullName evidence="3">DUF4124 domain-containing protein</fullName>
    </submittedName>
</protein>
<evidence type="ECO:0000313" key="4">
    <source>
        <dbReference type="Proteomes" id="UP000322165"/>
    </source>
</evidence>
<name>A0A5B2Z9L4_9GAMM</name>
<keyword evidence="4" id="KW-1185">Reference proteome</keyword>
<reference evidence="3 4" key="1">
    <citation type="submission" date="2019-09" db="EMBL/GenBank/DDBJ databases">
        <title>Arenimonas chukotkensis sp. nov., a bacterium isolated from Chukotka hot spring, Arctic region, Russia.</title>
        <authorList>
            <person name="Zayulina K.S."/>
            <person name="Prokofeva M.I."/>
            <person name="Elcheninov A.G."/>
            <person name="Novikov A."/>
            <person name="Kochetkova T.V."/>
            <person name="Kublanov I.V."/>
        </authorList>
    </citation>
    <scope>NUCLEOTIDE SEQUENCE [LARGE SCALE GENOMIC DNA]</scope>
    <source>
        <strain evidence="3 4">3729k</strain>
    </source>
</reference>
<evidence type="ECO:0000256" key="2">
    <source>
        <dbReference type="SAM" id="SignalP"/>
    </source>
</evidence>
<proteinExistence type="predicted"/>
<organism evidence="3 4">
    <name type="scientific">Arenimonas fontis</name>
    <dbReference type="NCBI Taxonomy" id="2608255"/>
    <lineage>
        <taxon>Bacteria</taxon>
        <taxon>Pseudomonadati</taxon>
        <taxon>Pseudomonadota</taxon>
        <taxon>Gammaproteobacteria</taxon>
        <taxon>Lysobacterales</taxon>
        <taxon>Lysobacteraceae</taxon>
        <taxon>Arenimonas</taxon>
    </lineage>
</organism>
<gene>
    <name evidence="3" type="ORF">F0415_05315</name>
</gene>
<comment type="caution">
    <text evidence="3">The sequence shown here is derived from an EMBL/GenBank/DDBJ whole genome shotgun (WGS) entry which is preliminary data.</text>
</comment>
<accession>A0A5B2Z9L4</accession>
<feature type="region of interest" description="Disordered" evidence="1">
    <location>
        <begin position="40"/>
        <end position="72"/>
    </location>
</feature>
<feature type="compositionally biased region" description="Polar residues" evidence="1">
    <location>
        <begin position="40"/>
        <end position="54"/>
    </location>
</feature>
<keyword evidence="2" id="KW-0732">Signal</keyword>
<sequence>MNRIVLIATLALAPASALLAAEDKVTVYKTTTEDGVNVYSQTELEGSQARQVSGDTGEAPPAGEQAPAKSPVEQACEKARANYELLSSDKRLQRDKDGDGVMEEYTAEERAAETDIARRQMQAYCAQEPES</sequence>
<dbReference type="EMBL" id="VUOD01000003">
    <property type="protein sequence ID" value="KAA2285338.1"/>
    <property type="molecule type" value="Genomic_DNA"/>
</dbReference>
<dbReference type="Proteomes" id="UP000322165">
    <property type="component" value="Unassembled WGS sequence"/>
</dbReference>
<feature type="chain" id="PRO_5022914541" evidence="2">
    <location>
        <begin position="21"/>
        <end position="131"/>
    </location>
</feature>
<feature type="signal peptide" evidence="2">
    <location>
        <begin position="1"/>
        <end position="20"/>
    </location>
</feature>
<evidence type="ECO:0000256" key="1">
    <source>
        <dbReference type="SAM" id="MobiDB-lite"/>
    </source>
</evidence>
<dbReference type="RefSeq" id="WP_149860163.1">
    <property type="nucleotide sequence ID" value="NZ_VUOD01000003.1"/>
</dbReference>
<feature type="compositionally biased region" description="Low complexity" evidence="1">
    <location>
        <begin position="57"/>
        <end position="68"/>
    </location>
</feature>
<evidence type="ECO:0000313" key="3">
    <source>
        <dbReference type="EMBL" id="KAA2285338.1"/>
    </source>
</evidence>
<reference evidence="3 4" key="2">
    <citation type="submission" date="2019-09" db="EMBL/GenBank/DDBJ databases">
        <authorList>
            <person name="Mazur A."/>
        </authorList>
    </citation>
    <scope>NUCLEOTIDE SEQUENCE [LARGE SCALE GENOMIC DNA]</scope>
    <source>
        <strain evidence="3 4">3729k</strain>
    </source>
</reference>